<evidence type="ECO:0000313" key="3">
    <source>
        <dbReference type="Proteomes" id="UP001139089"/>
    </source>
</evidence>
<proteinExistence type="predicted"/>
<dbReference type="EMBL" id="JAJOZR010000009">
    <property type="protein sequence ID" value="MCD7110296.1"/>
    <property type="molecule type" value="Genomic_DNA"/>
</dbReference>
<keyword evidence="3" id="KW-1185">Reference proteome</keyword>
<feature type="transmembrane region" description="Helical" evidence="1">
    <location>
        <begin position="112"/>
        <end position="130"/>
    </location>
</feature>
<dbReference type="InterPro" id="IPR011606">
    <property type="entry name" value="Brnchd-chn_aa_trnsp_permease"/>
</dbReference>
<reference evidence="2" key="1">
    <citation type="submission" date="2021-12" db="EMBL/GenBank/DDBJ databases">
        <authorList>
            <person name="Li Y."/>
        </authorList>
    </citation>
    <scope>NUCLEOTIDE SEQUENCE</scope>
    <source>
        <strain evidence="2">DKSPLA3</strain>
    </source>
</reference>
<dbReference type="RefSeq" id="WP_231815533.1">
    <property type="nucleotide sequence ID" value="NZ_JAJOZR010000009.1"/>
</dbReference>
<sequence length="248" mass="26775">MAYFRDDGSAGTAGFWFLKGVQGIFSLPAAILLISFVGFTAFAQQSGVPVDQAVFMTGIVWALPAKLILVGSIQSGANLLAAFVAVTLSSIRLMPMVAALIPEIRAEKTRTFVLLIVSHLIAVTAWVMAMERVQHVPRVHRVAYVLGLGLTLVLANMIVVGVLYQYVAEFPPIVAGCLFFLTPVYFLASIWSSGRHPVIHIALVVGLLLGPFATLYAPDFDLLLSGLVGGTLAWGLDVLRRRRLQARV</sequence>
<evidence type="ECO:0000256" key="1">
    <source>
        <dbReference type="SAM" id="Phobius"/>
    </source>
</evidence>
<keyword evidence="1" id="KW-0472">Membrane</keyword>
<evidence type="ECO:0000313" key="2">
    <source>
        <dbReference type="EMBL" id="MCD7110296.1"/>
    </source>
</evidence>
<comment type="caution">
    <text evidence="2">The sequence shown here is derived from an EMBL/GenBank/DDBJ whole genome shotgun (WGS) entry which is preliminary data.</text>
</comment>
<feature type="transmembrane region" description="Helical" evidence="1">
    <location>
        <begin position="142"/>
        <end position="167"/>
    </location>
</feature>
<dbReference type="AlphaFoldDB" id="A0A9X1NUP5"/>
<dbReference type="Proteomes" id="UP001139089">
    <property type="component" value="Unassembled WGS sequence"/>
</dbReference>
<gene>
    <name evidence="2" type="ORF">LRX75_14745</name>
</gene>
<feature type="transmembrane region" description="Helical" evidence="1">
    <location>
        <begin position="21"/>
        <end position="42"/>
    </location>
</feature>
<feature type="transmembrane region" description="Helical" evidence="1">
    <location>
        <begin position="80"/>
        <end position="100"/>
    </location>
</feature>
<accession>A0A9X1NUP5</accession>
<name>A0A9X1NUP5_9HYPH</name>
<feature type="transmembrane region" description="Helical" evidence="1">
    <location>
        <begin position="173"/>
        <end position="191"/>
    </location>
</feature>
<organism evidence="2 3">
    <name type="scientific">Rhizobium quercicola</name>
    <dbReference type="NCBI Taxonomy" id="2901226"/>
    <lineage>
        <taxon>Bacteria</taxon>
        <taxon>Pseudomonadati</taxon>
        <taxon>Pseudomonadota</taxon>
        <taxon>Alphaproteobacteria</taxon>
        <taxon>Hyphomicrobiales</taxon>
        <taxon>Rhizobiaceae</taxon>
        <taxon>Rhizobium/Agrobacterium group</taxon>
        <taxon>Rhizobium</taxon>
    </lineage>
</organism>
<protein>
    <submittedName>
        <fullName evidence="2">AzlC family ABC transporter permease</fullName>
    </submittedName>
</protein>
<feature type="transmembrane region" description="Helical" evidence="1">
    <location>
        <begin position="198"/>
        <end position="216"/>
    </location>
</feature>
<keyword evidence="1" id="KW-0812">Transmembrane</keyword>
<dbReference type="Pfam" id="PF03591">
    <property type="entry name" value="AzlC"/>
    <property type="match status" value="1"/>
</dbReference>
<feature type="transmembrane region" description="Helical" evidence="1">
    <location>
        <begin position="54"/>
        <end position="73"/>
    </location>
</feature>
<keyword evidence="1" id="KW-1133">Transmembrane helix</keyword>
<feature type="transmembrane region" description="Helical" evidence="1">
    <location>
        <begin position="222"/>
        <end position="239"/>
    </location>
</feature>